<accession>A0ABR6WVL6</accession>
<evidence type="ECO:0000256" key="6">
    <source>
        <dbReference type="ARBA" id="ARBA00022839"/>
    </source>
</evidence>
<evidence type="ECO:0000256" key="2">
    <source>
        <dbReference type="ARBA" id="ARBA00022741"/>
    </source>
</evidence>
<evidence type="ECO:0000256" key="14">
    <source>
        <dbReference type="PROSITE-ProRule" id="PRU00560"/>
    </source>
</evidence>
<keyword evidence="4 14" id="KW-0378">Hydrolase</keyword>
<dbReference type="SUPFAM" id="SSF52540">
    <property type="entry name" value="P-loop containing nucleoside triphosphate hydrolases"/>
    <property type="match status" value="1"/>
</dbReference>
<keyword evidence="1" id="KW-0540">Nuclease</keyword>
<evidence type="ECO:0000256" key="10">
    <source>
        <dbReference type="ARBA" id="ARBA00023235"/>
    </source>
</evidence>
<evidence type="ECO:0000256" key="1">
    <source>
        <dbReference type="ARBA" id="ARBA00022722"/>
    </source>
</evidence>
<dbReference type="InterPro" id="IPR000212">
    <property type="entry name" value="DNA_helicase_UvrD/REP"/>
</dbReference>
<evidence type="ECO:0000256" key="9">
    <source>
        <dbReference type="ARBA" id="ARBA00023204"/>
    </source>
</evidence>
<evidence type="ECO:0000259" key="15">
    <source>
        <dbReference type="PROSITE" id="PS51198"/>
    </source>
</evidence>
<dbReference type="InterPro" id="IPR014016">
    <property type="entry name" value="UvrD-like_ATP-bd"/>
</dbReference>
<keyword evidence="9" id="KW-0234">DNA repair</keyword>
<reference evidence="16 17" key="1">
    <citation type="journal article" date="2020" name="mSystems">
        <title>Defining Genomic and Predicted Metabolic Features of the Acetobacterium Genus.</title>
        <authorList>
            <person name="Ross D.E."/>
            <person name="Marshall C.W."/>
            <person name="Gulliver D."/>
            <person name="May H.D."/>
            <person name="Norman R.S."/>
        </authorList>
    </citation>
    <scope>NUCLEOTIDE SEQUENCE [LARGE SCALE GENOMIC DNA]</scope>
    <source>
        <strain evidence="16 17">DSM 8238</strain>
    </source>
</reference>
<evidence type="ECO:0000256" key="3">
    <source>
        <dbReference type="ARBA" id="ARBA00022763"/>
    </source>
</evidence>
<name>A0ABR6WVL6_9FIRM</name>
<organism evidence="16 17">
    <name type="scientific">Acetobacterium fimetarium</name>
    <dbReference type="NCBI Taxonomy" id="52691"/>
    <lineage>
        <taxon>Bacteria</taxon>
        <taxon>Bacillati</taxon>
        <taxon>Bacillota</taxon>
        <taxon>Clostridia</taxon>
        <taxon>Eubacteriales</taxon>
        <taxon>Eubacteriaceae</taxon>
        <taxon>Acetobacterium</taxon>
    </lineage>
</organism>
<evidence type="ECO:0000256" key="12">
    <source>
        <dbReference type="ARBA" id="ARBA00034808"/>
    </source>
</evidence>
<protein>
    <recommendedName>
        <fullName evidence="12">DNA 3'-5' helicase</fullName>
        <ecNumber evidence="12">5.6.2.4</ecNumber>
    </recommendedName>
</protein>
<dbReference type="PROSITE" id="PS51198">
    <property type="entry name" value="UVRD_HELICASE_ATP_BIND"/>
    <property type="match status" value="1"/>
</dbReference>
<dbReference type="InterPro" id="IPR038726">
    <property type="entry name" value="PDDEXK_AddAB-type"/>
</dbReference>
<evidence type="ECO:0000256" key="7">
    <source>
        <dbReference type="ARBA" id="ARBA00022840"/>
    </source>
</evidence>
<dbReference type="PANTHER" id="PTHR11070">
    <property type="entry name" value="UVRD / RECB / PCRA DNA HELICASE FAMILY MEMBER"/>
    <property type="match status" value="1"/>
</dbReference>
<evidence type="ECO:0000313" key="16">
    <source>
        <dbReference type="EMBL" id="MBC3804636.1"/>
    </source>
</evidence>
<dbReference type="Pfam" id="PF12705">
    <property type="entry name" value="PDDEXK_1"/>
    <property type="match status" value="1"/>
</dbReference>
<keyword evidence="7 14" id="KW-0067">ATP-binding</keyword>
<keyword evidence="3" id="KW-0227">DNA damage</keyword>
<keyword evidence="10" id="KW-0413">Isomerase</keyword>
<dbReference type="InterPro" id="IPR014017">
    <property type="entry name" value="DNA_helicase_UvrD-like_C"/>
</dbReference>
<dbReference type="RefSeq" id="WP_186842522.1">
    <property type="nucleotide sequence ID" value="NZ_WJBC01000012.1"/>
</dbReference>
<comment type="catalytic activity">
    <reaction evidence="13">
        <text>ATP + H2O = ADP + phosphate + H(+)</text>
        <dbReference type="Rhea" id="RHEA:13065"/>
        <dbReference type="ChEBI" id="CHEBI:15377"/>
        <dbReference type="ChEBI" id="CHEBI:15378"/>
        <dbReference type="ChEBI" id="CHEBI:30616"/>
        <dbReference type="ChEBI" id="CHEBI:43474"/>
        <dbReference type="ChEBI" id="CHEBI:456216"/>
        <dbReference type="EC" id="5.6.2.4"/>
    </reaction>
</comment>
<evidence type="ECO:0000313" key="17">
    <source>
        <dbReference type="Proteomes" id="UP000603234"/>
    </source>
</evidence>
<dbReference type="Gene3D" id="3.90.320.10">
    <property type="match status" value="1"/>
</dbReference>
<evidence type="ECO:0000256" key="8">
    <source>
        <dbReference type="ARBA" id="ARBA00023125"/>
    </source>
</evidence>
<feature type="binding site" evidence="14">
    <location>
        <begin position="21"/>
        <end position="28"/>
    </location>
    <ligand>
        <name>ATP</name>
        <dbReference type="ChEBI" id="CHEBI:30616"/>
    </ligand>
</feature>
<dbReference type="Pfam" id="PF00580">
    <property type="entry name" value="UvrD-helicase"/>
    <property type="match status" value="1"/>
</dbReference>
<evidence type="ECO:0000256" key="11">
    <source>
        <dbReference type="ARBA" id="ARBA00034617"/>
    </source>
</evidence>
<keyword evidence="5 14" id="KW-0347">Helicase</keyword>
<comment type="caution">
    <text evidence="16">The sequence shown here is derived from an EMBL/GenBank/DDBJ whole genome shotgun (WGS) entry which is preliminary data.</text>
</comment>
<dbReference type="InterPro" id="IPR011604">
    <property type="entry name" value="PDDEXK-like_dom_sf"/>
</dbReference>
<dbReference type="InterPro" id="IPR011335">
    <property type="entry name" value="Restrct_endonuc-II-like"/>
</dbReference>
<comment type="catalytic activity">
    <reaction evidence="11">
        <text>Couples ATP hydrolysis with the unwinding of duplex DNA by translocating in the 3'-5' direction.</text>
        <dbReference type="EC" id="5.6.2.4"/>
    </reaction>
</comment>
<keyword evidence="17" id="KW-1185">Reference proteome</keyword>
<dbReference type="Proteomes" id="UP000603234">
    <property type="component" value="Unassembled WGS sequence"/>
</dbReference>
<proteinExistence type="predicted"/>
<dbReference type="InterPro" id="IPR027417">
    <property type="entry name" value="P-loop_NTPase"/>
</dbReference>
<keyword evidence="6" id="KW-0269">Exonuclease</keyword>
<dbReference type="EMBL" id="WJBC01000012">
    <property type="protein sequence ID" value="MBC3804636.1"/>
    <property type="molecule type" value="Genomic_DNA"/>
</dbReference>
<keyword evidence="2 14" id="KW-0547">Nucleotide-binding</keyword>
<evidence type="ECO:0000256" key="13">
    <source>
        <dbReference type="ARBA" id="ARBA00048988"/>
    </source>
</evidence>
<dbReference type="PANTHER" id="PTHR11070:SF2">
    <property type="entry name" value="ATP-DEPENDENT DNA HELICASE SRS2"/>
    <property type="match status" value="1"/>
</dbReference>
<dbReference type="EC" id="5.6.2.4" evidence="12"/>
<dbReference type="Pfam" id="PF13361">
    <property type="entry name" value="UvrD_C"/>
    <property type="match status" value="1"/>
</dbReference>
<dbReference type="SUPFAM" id="SSF52980">
    <property type="entry name" value="Restriction endonuclease-like"/>
    <property type="match status" value="1"/>
</dbReference>
<evidence type="ECO:0000256" key="5">
    <source>
        <dbReference type="ARBA" id="ARBA00022806"/>
    </source>
</evidence>
<dbReference type="Gene3D" id="3.40.50.300">
    <property type="entry name" value="P-loop containing nucleotide triphosphate hydrolases"/>
    <property type="match status" value="4"/>
</dbReference>
<sequence>MEDKNRSQILNDFTPNILIEAGAGSGKTTILVNRILNQIKNTEITLDKMVAITFTEKAAIGLQERFQVNLFKAHTQAEGEQKEKLKRAIEDMDKIHISTIHSFCSSMLKEMPFEAGLSLDFTIVRDDQDAVFKKGLFAQFCENDQTAFDPEISEIKSRMGEVGINPDILEDTFYAICEKDGINWVYDQDILEKDSQDFFLKARQILKQVCEVLNKQDDPAIGFTEIELKRGGALRDDETPVIKDETRSVYKWFTQQEQAKARPSSDCMGMLEKLDAKMNICAGRNDKNKNYNPALLKTGKGVNDRLKKDYELDQVCAELKEDYSCYRHALCMRFLMGAINYFNAEKKKEKKLTYKDLLVLARDMIKQSETARQFFSRKYTCFYIDEFQDTDPIQTELIFYLACRETTLPENWEDCQLKDGTLCMVGDPKQSIFAFTGADIKLYNRVKEKMQQDSNSRVYGLQRNYRSNRQICDWVENSYSKKLSGFGFPDQTEAGTSQAIFEGMTTLTPECVGDHQTLKGVYRYQLGEGTKDELIERDAPYIAELIAGLIANQAQISRYDTATKTTATRAVTPGDFMIITWFTTSMPQYINALKEKGIPVSVAGKIETKALEEVNNLVLLLSYLDDYRNSYRLALVLEKLFACHLEADQRFTYHHIIWNEAAVQALVDIRIKESLLQIRKLLLLINQVPPMVVVETVVNDFKTIMANKNYDVITLNSAMGNVEQLLEVVRAEPYSTFSDIFARLQSLTENTLDREMSITDLIEEDGEYNAVRIMNLHKAKGLEANVIILADPSTGVSGFNDTMLFIEEDGIKKGFVIPKDKYGSYIGKPDGWDDAKAISDALKREEHLRLLYVASTRAKEALIVASGDRIDSRGKVARNTAWKELEPLIACPQETKQICDGILDYPGVAENIINHEKDQPKHWGIVDTHSEFIKHQSAFESCCEEAQKPVAGHINPSKFLNHLASNCDEDAEPLSEQESVNKPLRGNLYGIIIHKLFQLLVDGRYSKIADLSEVELEMIMKKSILAGLESEQLTKKQCDLLKIDLSIELAPFIEQLSAVYDALHEDLRLKAENLCQDQLFWNRIHQADAVYTELPFQLQVKSEKASELIDLLNLAEVEKTKPLYMRGIIDLVIVKGNDYTIIDYKTNARGEIEDLDKFKQNLEAIYKPQLDLYELALKEMVGEKNVEAKIYSLYN</sequence>
<evidence type="ECO:0000256" key="4">
    <source>
        <dbReference type="ARBA" id="ARBA00022801"/>
    </source>
</evidence>
<keyword evidence="8" id="KW-0238">DNA-binding</keyword>
<feature type="domain" description="UvrD-like helicase ATP-binding" evidence="15">
    <location>
        <begin position="1"/>
        <end position="468"/>
    </location>
</feature>
<gene>
    <name evidence="16" type="ORF">GH808_09355</name>
</gene>